<dbReference type="Proteomes" id="UP000240912">
    <property type="component" value="Unassembled WGS sequence"/>
</dbReference>
<keyword evidence="2 3" id="KW-0479">Metal-binding</keyword>
<evidence type="ECO:0000313" key="5">
    <source>
        <dbReference type="EMBL" id="PST83411.1"/>
    </source>
</evidence>
<dbReference type="AlphaFoldDB" id="A0A2T3HM04"/>
<evidence type="ECO:0000313" key="6">
    <source>
        <dbReference type="Proteomes" id="UP000240912"/>
    </source>
</evidence>
<comment type="caution">
    <text evidence="5">The sequence shown here is derived from an EMBL/GenBank/DDBJ whole genome shotgun (WGS) entry which is preliminary data.</text>
</comment>
<name>A0A2T3HM04_9SPHI</name>
<dbReference type="Gene3D" id="1.20.120.450">
    <property type="entry name" value="dinb family like domain"/>
    <property type="match status" value="1"/>
</dbReference>
<evidence type="ECO:0000256" key="2">
    <source>
        <dbReference type="ARBA" id="ARBA00022723"/>
    </source>
</evidence>
<feature type="chain" id="PRO_5015530541" evidence="4">
    <location>
        <begin position="22"/>
        <end position="175"/>
    </location>
</feature>
<dbReference type="OrthoDB" id="119432at2"/>
<keyword evidence="6" id="KW-1185">Reference proteome</keyword>
<organism evidence="5 6">
    <name type="scientific">Pedobacter yulinensis</name>
    <dbReference type="NCBI Taxonomy" id="2126353"/>
    <lineage>
        <taxon>Bacteria</taxon>
        <taxon>Pseudomonadati</taxon>
        <taxon>Bacteroidota</taxon>
        <taxon>Sphingobacteriia</taxon>
        <taxon>Sphingobacteriales</taxon>
        <taxon>Sphingobacteriaceae</taxon>
        <taxon>Pedobacter</taxon>
    </lineage>
</organism>
<feature type="binding site" evidence="3">
    <location>
        <position position="68"/>
    </location>
    <ligand>
        <name>a divalent metal cation</name>
        <dbReference type="ChEBI" id="CHEBI:60240"/>
    </ligand>
</feature>
<evidence type="ECO:0000256" key="1">
    <source>
        <dbReference type="ARBA" id="ARBA00008635"/>
    </source>
</evidence>
<evidence type="ECO:0000256" key="3">
    <source>
        <dbReference type="PIRSR" id="PIRSR607837-1"/>
    </source>
</evidence>
<dbReference type="SUPFAM" id="SSF109854">
    <property type="entry name" value="DinB/YfiT-like putative metalloenzymes"/>
    <property type="match status" value="1"/>
</dbReference>
<reference evidence="5 6" key="1">
    <citation type="submission" date="2018-03" db="EMBL/GenBank/DDBJ databases">
        <authorList>
            <person name="Keele B.F."/>
        </authorList>
    </citation>
    <scope>NUCLEOTIDE SEQUENCE [LARGE SCALE GENOMIC DNA]</scope>
    <source>
        <strain evidence="5 6">YL28-9</strain>
    </source>
</reference>
<gene>
    <name evidence="5" type="ORF">C7T94_12655</name>
</gene>
<feature type="binding site" evidence="3">
    <location>
        <position position="154"/>
    </location>
    <ligand>
        <name>a divalent metal cation</name>
        <dbReference type="ChEBI" id="CHEBI:60240"/>
    </ligand>
</feature>
<feature type="binding site" evidence="3">
    <location>
        <position position="150"/>
    </location>
    <ligand>
        <name>a divalent metal cation</name>
        <dbReference type="ChEBI" id="CHEBI:60240"/>
    </ligand>
</feature>
<comment type="similarity">
    <text evidence="1">Belongs to the DinB family.</text>
</comment>
<evidence type="ECO:0000256" key="4">
    <source>
        <dbReference type="SAM" id="SignalP"/>
    </source>
</evidence>
<dbReference type="RefSeq" id="WP_107215671.1">
    <property type="nucleotide sequence ID" value="NZ_KZ686269.1"/>
</dbReference>
<protein>
    <submittedName>
        <fullName evidence="5">Damage-inducible protein DinB</fullName>
    </submittedName>
</protein>
<accession>A0A2T3HM04</accession>
<dbReference type="EMBL" id="PYLS01000005">
    <property type="protein sequence ID" value="PST83411.1"/>
    <property type="molecule type" value="Genomic_DNA"/>
</dbReference>
<proteinExistence type="inferred from homology"/>
<feature type="signal peptide" evidence="4">
    <location>
        <begin position="1"/>
        <end position="21"/>
    </location>
</feature>
<dbReference type="Pfam" id="PF05163">
    <property type="entry name" value="DinB"/>
    <property type="match status" value="1"/>
</dbReference>
<dbReference type="InterPro" id="IPR007837">
    <property type="entry name" value="DinB"/>
</dbReference>
<sequence length="175" mass="19894">MKLRFLAIILLVFAGRLTAAAQVSINELVKEWERSKTYTQAYLDAMPDGKYELKPTQEMRSFAAQFLHLADANYALFAAGADLKSPVALGSLEKSTDQSKANVTKIVMESYDFVISNLRKMSEQQMRENVRVFNKFEMTRAIAMVKTLEHQAHHRGQTTVYLRMGGVKPPEEQLF</sequence>
<keyword evidence="4" id="KW-0732">Signal</keyword>
<dbReference type="GO" id="GO:0046872">
    <property type="term" value="F:metal ion binding"/>
    <property type="evidence" value="ECO:0007669"/>
    <property type="project" value="UniProtKB-KW"/>
</dbReference>
<dbReference type="InterPro" id="IPR034660">
    <property type="entry name" value="DinB/YfiT-like"/>
</dbReference>